<dbReference type="RefSeq" id="WP_208658932.1">
    <property type="nucleotide sequence ID" value="NZ_CP031775.2"/>
</dbReference>
<keyword evidence="5" id="KW-0482">Metalloprotease</keyword>
<dbReference type="SUPFAM" id="SSF102712">
    <property type="entry name" value="JAB1/MPN domain"/>
    <property type="match status" value="1"/>
</dbReference>
<dbReference type="PANTHER" id="PTHR30471">
    <property type="entry name" value="DNA REPAIR PROTEIN RADC"/>
    <property type="match status" value="1"/>
</dbReference>
<sequence length="160" mass="18083">MSIHTFNNQLHDNAQDSVIREAIAILETRYSLGVNHEVFTSPQIVKDYLRLRMAAYEREVFAVLLLDSQHRLIAYEELFFGTIDAASVYPREVVKLVLHRNAAAAIFAHNHPSGIPEPSLADKRITERLKTALATIDVAALDHFVIGHHEVVSFAERGWI</sequence>
<dbReference type="InterPro" id="IPR025657">
    <property type="entry name" value="RadC_JAB"/>
</dbReference>
<dbReference type="PROSITE" id="PS50249">
    <property type="entry name" value="MPN"/>
    <property type="match status" value="1"/>
</dbReference>
<dbReference type="Gene3D" id="3.40.140.10">
    <property type="entry name" value="Cytidine Deaminase, domain 2"/>
    <property type="match status" value="1"/>
</dbReference>
<dbReference type="GO" id="GO:0008237">
    <property type="term" value="F:metallopeptidase activity"/>
    <property type="evidence" value="ECO:0007669"/>
    <property type="project" value="UniProtKB-KW"/>
</dbReference>
<evidence type="ECO:0000313" key="7">
    <source>
        <dbReference type="EMBL" id="QDZ91176.1"/>
    </source>
</evidence>
<dbReference type="GO" id="GO:0046872">
    <property type="term" value="F:metal ion binding"/>
    <property type="evidence" value="ECO:0007669"/>
    <property type="project" value="UniProtKB-KW"/>
</dbReference>
<dbReference type="AlphaFoldDB" id="A0A5B8QYY5"/>
<reference evidence="7 8" key="1">
    <citation type="journal article" date="2019" name="Ecotoxicol. Environ. Saf.">
        <title>Microbial characterization of heavy metal resistant bacterial strains isolated from an electroplating wastewater treatment plant.</title>
        <authorList>
            <person name="Cai X."/>
            <person name="Zheng X."/>
            <person name="Zhang D."/>
            <person name="Iqbal W."/>
            <person name="Liu C."/>
            <person name="Yang B."/>
            <person name="Zhao X."/>
            <person name="Lu X."/>
            <person name="Mao Y."/>
        </authorList>
    </citation>
    <scope>NUCLEOTIDE SEQUENCE [LARGE SCALE GENOMIC DNA]</scope>
    <source>
        <strain evidence="7 8">Ni1-3</strain>
    </source>
</reference>
<dbReference type="GO" id="GO:0006508">
    <property type="term" value="P:proteolysis"/>
    <property type="evidence" value="ECO:0007669"/>
    <property type="project" value="UniProtKB-KW"/>
</dbReference>
<keyword evidence="1" id="KW-0645">Protease</keyword>
<evidence type="ECO:0000259" key="6">
    <source>
        <dbReference type="PROSITE" id="PS50249"/>
    </source>
</evidence>
<evidence type="ECO:0000256" key="1">
    <source>
        <dbReference type="ARBA" id="ARBA00022670"/>
    </source>
</evidence>
<dbReference type="PANTHER" id="PTHR30471:SF3">
    <property type="entry name" value="UPF0758 PROTEIN YEES-RELATED"/>
    <property type="match status" value="1"/>
</dbReference>
<name>A0A5B8QYY5_9GAMM</name>
<evidence type="ECO:0000256" key="2">
    <source>
        <dbReference type="ARBA" id="ARBA00022723"/>
    </source>
</evidence>
<keyword evidence="2" id="KW-0479">Metal-binding</keyword>
<dbReference type="InterPro" id="IPR037518">
    <property type="entry name" value="MPN"/>
</dbReference>
<feature type="domain" description="MPN" evidence="6">
    <location>
        <begin position="38"/>
        <end position="160"/>
    </location>
</feature>
<dbReference type="NCBIfam" id="TIGR00608">
    <property type="entry name" value="radc"/>
    <property type="match status" value="1"/>
</dbReference>
<dbReference type="EMBL" id="CP031775">
    <property type="protein sequence ID" value="QDZ91176.1"/>
    <property type="molecule type" value="Genomic_DNA"/>
</dbReference>
<dbReference type="KEGG" id="sdeo:D0436_12255"/>
<dbReference type="CDD" id="cd08071">
    <property type="entry name" value="MPN_DUF2466"/>
    <property type="match status" value="1"/>
</dbReference>
<dbReference type="InterPro" id="IPR020891">
    <property type="entry name" value="UPF0758_CS"/>
</dbReference>
<dbReference type="PROSITE" id="PS01302">
    <property type="entry name" value="UPF0758"/>
    <property type="match status" value="1"/>
</dbReference>
<evidence type="ECO:0000256" key="5">
    <source>
        <dbReference type="ARBA" id="ARBA00023049"/>
    </source>
</evidence>
<dbReference type="Pfam" id="PF04002">
    <property type="entry name" value="RadC"/>
    <property type="match status" value="1"/>
</dbReference>
<gene>
    <name evidence="7" type="primary">radC</name>
    <name evidence="7" type="ORF">D0436_12255</name>
</gene>
<protein>
    <submittedName>
        <fullName evidence="7">DNA repair protein RadC</fullName>
    </submittedName>
</protein>
<keyword evidence="4" id="KW-0862">Zinc</keyword>
<evidence type="ECO:0000256" key="4">
    <source>
        <dbReference type="ARBA" id="ARBA00022833"/>
    </source>
</evidence>
<keyword evidence="3" id="KW-0378">Hydrolase</keyword>
<dbReference type="InterPro" id="IPR001405">
    <property type="entry name" value="UPF0758"/>
</dbReference>
<accession>A0A5B8QYY5</accession>
<dbReference type="Proteomes" id="UP000321124">
    <property type="component" value="Chromosome"/>
</dbReference>
<evidence type="ECO:0000313" key="8">
    <source>
        <dbReference type="Proteomes" id="UP000321124"/>
    </source>
</evidence>
<proteinExistence type="predicted"/>
<evidence type="ECO:0000256" key="3">
    <source>
        <dbReference type="ARBA" id="ARBA00022801"/>
    </source>
</evidence>
<organism evidence="7 8">
    <name type="scientific">Shewanella decolorationis</name>
    <dbReference type="NCBI Taxonomy" id="256839"/>
    <lineage>
        <taxon>Bacteria</taxon>
        <taxon>Pseudomonadati</taxon>
        <taxon>Pseudomonadota</taxon>
        <taxon>Gammaproteobacteria</taxon>
        <taxon>Alteromonadales</taxon>
        <taxon>Shewanellaceae</taxon>
        <taxon>Shewanella</taxon>
    </lineage>
</organism>